<feature type="transmembrane region" description="Helical" evidence="7">
    <location>
        <begin position="85"/>
        <end position="109"/>
    </location>
</feature>
<evidence type="ECO:0000256" key="2">
    <source>
        <dbReference type="ARBA" id="ARBA00022692"/>
    </source>
</evidence>
<keyword evidence="10" id="KW-1185">Reference proteome</keyword>
<evidence type="ECO:0000256" key="1">
    <source>
        <dbReference type="ARBA" id="ARBA00004141"/>
    </source>
</evidence>
<comment type="similarity">
    <text evidence="5">Belongs to the SAT4 family.</text>
</comment>
<feature type="transmembrane region" description="Helical" evidence="7">
    <location>
        <begin position="202"/>
        <end position="224"/>
    </location>
</feature>
<evidence type="ECO:0000256" key="6">
    <source>
        <dbReference type="SAM" id="MobiDB-lite"/>
    </source>
</evidence>
<feature type="compositionally biased region" description="Basic and acidic residues" evidence="6">
    <location>
        <begin position="321"/>
        <end position="330"/>
    </location>
</feature>
<dbReference type="InterPro" id="IPR049326">
    <property type="entry name" value="Rhodopsin_dom_fungi"/>
</dbReference>
<keyword evidence="3 7" id="KW-1133">Transmembrane helix</keyword>
<keyword evidence="2 7" id="KW-0812">Transmembrane</keyword>
<evidence type="ECO:0000256" key="7">
    <source>
        <dbReference type="SAM" id="Phobius"/>
    </source>
</evidence>
<comment type="caution">
    <text evidence="9">The sequence shown here is derived from an EMBL/GenBank/DDBJ whole genome shotgun (WGS) entry which is preliminary data.</text>
</comment>
<feature type="domain" description="Rhodopsin" evidence="8">
    <location>
        <begin position="26"/>
        <end position="271"/>
    </location>
</feature>
<sequence length="376" mass="41293">MADSKRGEVLAVAIAFSILSWVTVSLRIWVRAGMLKSFGSDDWTMIATQVVFTLYLSCQLGGVYYGTGQHLSAIEPWAAQRALRFWFFCEALYILATMLLKVAIGLFLLRVAQKPLHIWIIRIVMLSTIIFGGGFEFVIIFQCSPVSTFWSLDPHKAQCITWHLLSALTYTISALNCVADWTFAILPIFVVKGLIMSDRQKILVSGILALAAVASAATIVRMPYIHTFSQSFLGRDGDFLYDTVGLAIWTTIEVGVGITAGCIATLRPLLQLALSKIGVSSSHQNAASRRSGLPRFPAHSPGLPLDGMAPGHGVITTITGHHGDRDDSHWHSRGSSQEQLSPMENIMKSVVVEYGEVESYSPPSSKLDETTHVHKR</sequence>
<name>A0AAV9JDH6_9PEZI</name>
<feature type="region of interest" description="Disordered" evidence="6">
    <location>
        <begin position="316"/>
        <end position="343"/>
    </location>
</feature>
<accession>A0AAV9JDH6</accession>
<dbReference type="AlphaFoldDB" id="A0AAV9JDH6"/>
<dbReference type="EMBL" id="JAVFHQ010000037">
    <property type="protein sequence ID" value="KAK4542866.1"/>
    <property type="molecule type" value="Genomic_DNA"/>
</dbReference>
<dbReference type="PANTHER" id="PTHR33048:SF96">
    <property type="entry name" value="INTEGRAL MEMBRANE PROTEIN"/>
    <property type="match status" value="1"/>
</dbReference>
<organism evidence="9 10">
    <name type="scientific">Oleoguttula mirabilis</name>
    <dbReference type="NCBI Taxonomy" id="1507867"/>
    <lineage>
        <taxon>Eukaryota</taxon>
        <taxon>Fungi</taxon>
        <taxon>Dikarya</taxon>
        <taxon>Ascomycota</taxon>
        <taxon>Pezizomycotina</taxon>
        <taxon>Dothideomycetes</taxon>
        <taxon>Dothideomycetidae</taxon>
        <taxon>Mycosphaerellales</taxon>
        <taxon>Teratosphaeriaceae</taxon>
        <taxon>Oleoguttula</taxon>
    </lineage>
</organism>
<dbReference type="Proteomes" id="UP001324427">
    <property type="component" value="Unassembled WGS sequence"/>
</dbReference>
<dbReference type="PANTHER" id="PTHR33048">
    <property type="entry name" value="PTH11-LIKE INTEGRAL MEMBRANE PROTEIN (AFU_ORTHOLOGUE AFUA_5G11245)"/>
    <property type="match status" value="1"/>
</dbReference>
<feature type="transmembrane region" description="Helical" evidence="7">
    <location>
        <begin position="244"/>
        <end position="266"/>
    </location>
</feature>
<gene>
    <name evidence="9" type="ORF">LTR36_006055</name>
</gene>
<feature type="transmembrane region" description="Helical" evidence="7">
    <location>
        <begin position="42"/>
        <end position="65"/>
    </location>
</feature>
<evidence type="ECO:0000259" key="8">
    <source>
        <dbReference type="Pfam" id="PF20684"/>
    </source>
</evidence>
<feature type="transmembrane region" description="Helical" evidence="7">
    <location>
        <begin position="116"/>
        <end position="140"/>
    </location>
</feature>
<feature type="transmembrane region" description="Helical" evidence="7">
    <location>
        <begin position="12"/>
        <end position="30"/>
    </location>
</feature>
<dbReference type="GO" id="GO:0016020">
    <property type="term" value="C:membrane"/>
    <property type="evidence" value="ECO:0007669"/>
    <property type="project" value="UniProtKB-SubCell"/>
</dbReference>
<dbReference type="InterPro" id="IPR052337">
    <property type="entry name" value="SAT4-like"/>
</dbReference>
<dbReference type="Pfam" id="PF20684">
    <property type="entry name" value="Fung_rhodopsin"/>
    <property type="match status" value="1"/>
</dbReference>
<feature type="compositionally biased region" description="Polar residues" evidence="6">
    <location>
        <begin position="333"/>
        <end position="342"/>
    </location>
</feature>
<evidence type="ECO:0000256" key="3">
    <source>
        <dbReference type="ARBA" id="ARBA00022989"/>
    </source>
</evidence>
<keyword evidence="4 7" id="KW-0472">Membrane</keyword>
<evidence type="ECO:0000256" key="4">
    <source>
        <dbReference type="ARBA" id="ARBA00023136"/>
    </source>
</evidence>
<comment type="subcellular location">
    <subcellularLocation>
        <location evidence="1">Membrane</location>
        <topology evidence="1">Multi-pass membrane protein</topology>
    </subcellularLocation>
</comment>
<evidence type="ECO:0000256" key="5">
    <source>
        <dbReference type="ARBA" id="ARBA00038359"/>
    </source>
</evidence>
<evidence type="ECO:0000313" key="9">
    <source>
        <dbReference type="EMBL" id="KAK4542866.1"/>
    </source>
</evidence>
<protein>
    <recommendedName>
        <fullName evidence="8">Rhodopsin domain-containing protein</fullName>
    </recommendedName>
</protein>
<proteinExistence type="inferred from homology"/>
<evidence type="ECO:0000313" key="10">
    <source>
        <dbReference type="Proteomes" id="UP001324427"/>
    </source>
</evidence>
<reference evidence="9 10" key="1">
    <citation type="submission" date="2021-11" db="EMBL/GenBank/DDBJ databases">
        <title>Black yeast isolated from Biological Soil Crust.</title>
        <authorList>
            <person name="Kurbessoian T."/>
        </authorList>
    </citation>
    <scope>NUCLEOTIDE SEQUENCE [LARGE SCALE GENOMIC DNA]</scope>
    <source>
        <strain evidence="9 10">CCFEE 5522</strain>
    </source>
</reference>